<keyword evidence="5" id="KW-1185">Reference proteome</keyword>
<dbReference type="FunFam" id="3.40.50.720:FF:000191">
    <property type="entry name" value="Methylglyoxal reductase (NADPH-dependent)"/>
    <property type="match status" value="1"/>
</dbReference>
<dbReference type="STRING" id="983966.A0A1E4RUC3"/>
<dbReference type="OrthoDB" id="2735536at2759"/>
<dbReference type="EMBL" id="KV453948">
    <property type="protein sequence ID" value="ODV70873.1"/>
    <property type="molecule type" value="Genomic_DNA"/>
</dbReference>
<gene>
    <name evidence="4" type="ORF">CYBJADRAFT_178824</name>
</gene>
<keyword evidence="1" id="KW-0560">Oxidoreductase</keyword>
<feature type="domain" description="NAD-dependent epimerase/dehydratase" evidence="3">
    <location>
        <begin position="7"/>
        <end position="260"/>
    </location>
</feature>
<dbReference type="RefSeq" id="XP_020067912.1">
    <property type="nucleotide sequence ID" value="XM_020216959.1"/>
</dbReference>
<dbReference type="SUPFAM" id="SSF51735">
    <property type="entry name" value="NAD(P)-binding Rossmann-fold domains"/>
    <property type="match status" value="1"/>
</dbReference>
<dbReference type="InterPro" id="IPR001509">
    <property type="entry name" value="Epimerase_deHydtase"/>
</dbReference>
<dbReference type="InterPro" id="IPR050425">
    <property type="entry name" value="NAD(P)_dehydrat-like"/>
</dbReference>
<dbReference type="InterPro" id="IPR036291">
    <property type="entry name" value="NAD(P)-bd_dom_sf"/>
</dbReference>
<name>A0A1E4RUC3_CYBJN</name>
<dbReference type="Proteomes" id="UP000094389">
    <property type="component" value="Unassembled WGS sequence"/>
</dbReference>
<evidence type="ECO:0000259" key="3">
    <source>
        <dbReference type="Pfam" id="PF01370"/>
    </source>
</evidence>
<dbReference type="PANTHER" id="PTHR10366">
    <property type="entry name" value="NAD DEPENDENT EPIMERASE/DEHYDRATASE"/>
    <property type="match status" value="1"/>
</dbReference>
<evidence type="ECO:0000256" key="1">
    <source>
        <dbReference type="ARBA" id="ARBA00023002"/>
    </source>
</evidence>
<dbReference type="CDD" id="cd05227">
    <property type="entry name" value="AR_SDR_e"/>
    <property type="match status" value="1"/>
</dbReference>
<dbReference type="AlphaFoldDB" id="A0A1E4RUC3"/>
<dbReference type="Pfam" id="PF01370">
    <property type="entry name" value="Epimerase"/>
    <property type="match status" value="1"/>
</dbReference>
<sequence>MAAKALLVSGASGFVALHIVGELLSEGFEVVGTVRSQAQADKLLARFKAKYPHGSLTYSIVPDISKDCAFDKVFETVDDIDYVLHTASPFSFGLEGTLEDIYLIPAVNGTLNMLKSVHKLAPQVSKVVVTSSMASIQNFDKVGDASFIHTESTWNPIQWDEVTDENMAYVASKKLAEKAAWDFVKDNDVKFKLNTVTPPYIFGPQYFEEDASLDKINTSSGLIAALLKSDPKDTHLFSEPSLCAVDVRDVAKAHCFALRPEISNERLFVASERFTLQGILDIINKDFPELDGKIAKGQPEGEKSIPTSYFDNSKTKEIMGGYEFVPLETSVFDTVKQLLEQGNLKSTL</sequence>
<dbReference type="GeneID" id="30991355"/>
<dbReference type="OMA" id="KRFFITE"/>
<evidence type="ECO:0000256" key="2">
    <source>
        <dbReference type="ARBA" id="ARBA00023445"/>
    </source>
</evidence>
<protein>
    <submittedName>
        <fullName evidence="4">Dihydrokaempferol 4-reductase</fullName>
    </submittedName>
</protein>
<organism evidence="4 5">
    <name type="scientific">Cyberlindnera jadinii (strain ATCC 18201 / CBS 1600 / BCRC 20928 / JCM 3617 / NBRC 0987 / NRRL Y-1542)</name>
    <name type="common">Torula yeast</name>
    <name type="synonym">Candida utilis</name>
    <dbReference type="NCBI Taxonomy" id="983966"/>
    <lineage>
        <taxon>Eukaryota</taxon>
        <taxon>Fungi</taxon>
        <taxon>Dikarya</taxon>
        <taxon>Ascomycota</taxon>
        <taxon>Saccharomycotina</taxon>
        <taxon>Saccharomycetes</taxon>
        <taxon>Phaffomycetales</taxon>
        <taxon>Phaffomycetaceae</taxon>
        <taxon>Cyberlindnera</taxon>
    </lineage>
</organism>
<evidence type="ECO:0000313" key="5">
    <source>
        <dbReference type="Proteomes" id="UP000094389"/>
    </source>
</evidence>
<evidence type="ECO:0000313" key="4">
    <source>
        <dbReference type="EMBL" id="ODV70873.1"/>
    </source>
</evidence>
<comment type="similarity">
    <text evidence="2">Belongs to the NAD(P)-dependent epimerase/dehydratase family. Dihydroflavonol-4-reductase subfamily.</text>
</comment>
<accession>A0A1E4RUC3</accession>
<dbReference type="Gene3D" id="3.40.50.720">
    <property type="entry name" value="NAD(P)-binding Rossmann-like Domain"/>
    <property type="match status" value="1"/>
</dbReference>
<dbReference type="GO" id="GO:0016616">
    <property type="term" value="F:oxidoreductase activity, acting on the CH-OH group of donors, NAD or NADP as acceptor"/>
    <property type="evidence" value="ECO:0007669"/>
    <property type="project" value="TreeGrafter"/>
</dbReference>
<reference evidence="4 5" key="1">
    <citation type="journal article" date="2016" name="Proc. Natl. Acad. Sci. U.S.A.">
        <title>Comparative genomics of biotechnologically important yeasts.</title>
        <authorList>
            <person name="Riley R."/>
            <person name="Haridas S."/>
            <person name="Wolfe K.H."/>
            <person name="Lopes M.R."/>
            <person name="Hittinger C.T."/>
            <person name="Goeker M."/>
            <person name="Salamov A.A."/>
            <person name="Wisecaver J.H."/>
            <person name="Long T.M."/>
            <person name="Calvey C.H."/>
            <person name="Aerts A.L."/>
            <person name="Barry K.W."/>
            <person name="Choi C."/>
            <person name="Clum A."/>
            <person name="Coughlan A.Y."/>
            <person name="Deshpande S."/>
            <person name="Douglass A.P."/>
            <person name="Hanson S.J."/>
            <person name="Klenk H.-P."/>
            <person name="LaButti K.M."/>
            <person name="Lapidus A."/>
            <person name="Lindquist E.A."/>
            <person name="Lipzen A.M."/>
            <person name="Meier-Kolthoff J.P."/>
            <person name="Ohm R.A."/>
            <person name="Otillar R.P."/>
            <person name="Pangilinan J.L."/>
            <person name="Peng Y."/>
            <person name="Rokas A."/>
            <person name="Rosa C.A."/>
            <person name="Scheuner C."/>
            <person name="Sibirny A.A."/>
            <person name="Slot J.C."/>
            <person name="Stielow J.B."/>
            <person name="Sun H."/>
            <person name="Kurtzman C.P."/>
            <person name="Blackwell M."/>
            <person name="Grigoriev I.V."/>
            <person name="Jeffries T.W."/>
        </authorList>
    </citation>
    <scope>NUCLEOTIDE SEQUENCE [LARGE SCALE GENOMIC DNA]</scope>
    <source>
        <strain evidence="5">ATCC 18201 / CBS 1600 / BCRC 20928 / JCM 3617 / NBRC 0987 / NRRL Y-1542</strain>
    </source>
</reference>
<dbReference type="PANTHER" id="PTHR10366:SF564">
    <property type="entry name" value="STEROL-4-ALPHA-CARBOXYLATE 3-DEHYDROGENASE, DECARBOXYLATING"/>
    <property type="match status" value="1"/>
</dbReference>
<proteinExistence type="inferred from homology"/>